<dbReference type="InterPro" id="IPR036388">
    <property type="entry name" value="WH-like_DNA-bd_sf"/>
</dbReference>
<accession>A0ABY2BWN0</accession>
<dbReference type="CDD" id="cd06170">
    <property type="entry name" value="LuxR_C_like"/>
    <property type="match status" value="1"/>
</dbReference>
<dbReference type="Gene3D" id="3.40.50.300">
    <property type="entry name" value="P-loop containing nucleotide triphosphate hydrolases"/>
    <property type="match status" value="1"/>
</dbReference>
<evidence type="ECO:0000313" key="6">
    <source>
        <dbReference type="Proteomes" id="UP000295818"/>
    </source>
</evidence>
<dbReference type="SUPFAM" id="SSF52540">
    <property type="entry name" value="P-loop containing nucleoside triphosphate hydrolases"/>
    <property type="match status" value="1"/>
</dbReference>
<dbReference type="PROSITE" id="PS50043">
    <property type="entry name" value="HTH_LUXR_2"/>
    <property type="match status" value="1"/>
</dbReference>
<dbReference type="InterPro" id="IPR041664">
    <property type="entry name" value="AAA_16"/>
</dbReference>
<comment type="caution">
    <text evidence="5">The sequence shown here is derived from an EMBL/GenBank/DDBJ whole genome shotgun (WGS) entry which is preliminary data.</text>
</comment>
<dbReference type="Gene3D" id="1.25.40.10">
    <property type="entry name" value="Tetratricopeptide repeat domain"/>
    <property type="match status" value="1"/>
</dbReference>
<feature type="domain" description="HTH luxR-type" evidence="4">
    <location>
        <begin position="846"/>
        <end position="911"/>
    </location>
</feature>
<dbReference type="Gene3D" id="1.10.10.10">
    <property type="entry name" value="Winged helix-like DNA-binding domain superfamily/Winged helix DNA-binding domain"/>
    <property type="match status" value="1"/>
</dbReference>
<dbReference type="SUPFAM" id="SSF48452">
    <property type="entry name" value="TPR-like"/>
    <property type="match status" value="1"/>
</dbReference>
<keyword evidence="2" id="KW-0238">DNA-binding</keyword>
<dbReference type="Pfam" id="PF00196">
    <property type="entry name" value="GerE"/>
    <property type="match status" value="1"/>
</dbReference>
<evidence type="ECO:0000256" key="2">
    <source>
        <dbReference type="ARBA" id="ARBA00023125"/>
    </source>
</evidence>
<dbReference type="EMBL" id="SLWM01000001">
    <property type="protein sequence ID" value="TCO32390.1"/>
    <property type="molecule type" value="Genomic_DNA"/>
</dbReference>
<dbReference type="InterPro" id="IPR016032">
    <property type="entry name" value="Sig_transdc_resp-reg_C-effctor"/>
</dbReference>
<keyword evidence="6" id="KW-1185">Reference proteome</keyword>
<dbReference type="Proteomes" id="UP000295818">
    <property type="component" value="Unassembled WGS sequence"/>
</dbReference>
<evidence type="ECO:0000256" key="1">
    <source>
        <dbReference type="ARBA" id="ARBA00023015"/>
    </source>
</evidence>
<dbReference type="PANTHER" id="PTHR44688">
    <property type="entry name" value="DNA-BINDING TRANSCRIPTIONAL ACTIVATOR DEVR_DOSR"/>
    <property type="match status" value="1"/>
</dbReference>
<proteinExistence type="predicted"/>
<evidence type="ECO:0000259" key="4">
    <source>
        <dbReference type="PROSITE" id="PS50043"/>
    </source>
</evidence>
<dbReference type="Pfam" id="PF13191">
    <property type="entry name" value="AAA_16"/>
    <property type="match status" value="1"/>
</dbReference>
<dbReference type="PRINTS" id="PR00038">
    <property type="entry name" value="HTHLUXR"/>
</dbReference>
<dbReference type="InterPro" id="IPR059106">
    <property type="entry name" value="WHD_MalT"/>
</dbReference>
<organism evidence="5 6">
    <name type="scientific">Kribbella orskensis</name>
    <dbReference type="NCBI Taxonomy" id="2512216"/>
    <lineage>
        <taxon>Bacteria</taxon>
        <taxon>Bacillati</taxon>
        <taxon>Actinomycetota</taxon>
        <taxon>Actinomycetes</taxon>
        <taxon>Propionibacteriales</taxon>
        <taxon>Kribbellaceae</taxon>
        <taxon>Kribbella</taxon>
    </lineage>
</organism>
<sequence>MPSVERREMVDPTAARGSLVGMMDAMRSAEGDVDDPLLAVRFAIPGPPRAYVERRRLTARLDRGAELPLTLVSAPAGSGKTALVASWATKRRAPGGTAWVTFEERTTPATAFWPHVHESLRQLGVALPVARYDTPRAHSRMLTRLAGALAGQTHPVTLVLDGYELATTEDSNGIDFLLRHSGERLRVVLLTRVDPVLPLHRYRLAEMMTEVRMADLAFTEEETSRLVRQSGISLSATSITALTHRTRGWAAGLRFASMFLERSDNPDEAVDQLAGDTGNIAEYLMSEVLQTQPARVRALLLRTSIVDVLQPGLIEELAGRSAGRTLASLARGNMLVEALSDHPGWYRYHPLLRDLLRAELAHRSPRGQVRLHKKAAQWYARQGFLRSAVGLTAAVGAWSDASAYVIDDLAIGKVLLGNDPSGLGDDLRKMPRDIEDPAASVVRAALALADHKPDRCAEELGRVGETAAPESAHSRAVELSADIVQTVRSGLLDDPETVAHADLAQEELSRLEREKVVAHPELTALVHASKGIALLRDGKIDDARESLASAARLRAPGCDALTVSCLGYLALIESHQGQLRRAQDWASQSASVAQQTGLPSVGWPPAAEIALALVSTERYDLRASREHLRAALRSYDVSEDPVIQASSAIVQARLLRARGEVAQAIDLLETIGTRSRGEAGWAFELLQLEMAMLTVVQGDPEVAIRMIGQPSDRDEASRSLVLGHAQLELEDWVGVEKSVSAILDNDNQEIPLQTLVGGRLLEVAYELHRRQPGRARIALNRSLRLAGPEDLRRPFREAPPAVRRFLETDAAPSDRKALLGSVVDSGRRVLTQRSIPAGSGTNEVRDEGYLAPLTVKELEVLGYLSELLTTEEIATTMFISVNTVRSHVRNILRKLAVSRRNEAVRRARDLSLIPD</sequence>
<dbReference type="SUPFAM" id="SSF46894">
    <property type="entry name" value="C-terminal effector domain of the bipartite response regulators"/>
    <property type="match status" value="1"/>
</dbReference>
<keyword evidence="3" id="KW-0804">Transcription</keyword>
<name>A0ABY2BWN0_9ACTN</name>
<keyword evidence="1" id="KW-0805">Transcription regulation</keyword>
<evidence type="ECO:0000256" key="3">
    <source>
        <dbReference type="ARBA" id="ARBA00023163"/>
    </source>
</evidence>
<dbReference type="PANTHER" id="PTHR44688:SF16">
    <property type="entry name" value="DNA-BINDING TRANSCRIPTIONAL ACTIVATOR DEVR_DOSR"/>
    <property type="match status" value="1"/>
</dbReference>
<dbReference type="Pfam" id="PF25873">
    <property type="entry name" value="WHD_MalT"/>
    <property type="match status" value="1"/>
</dbReference>
<gene>
    <name evidence="5" type="ORF">EV644_1011034</name>
</gene>
<dbReference type="SMART" id="SM00421">
    <property type="entry name" value="HTH_LUXR"/>
    <property type="match status" value="1"/>
</dbReference>
<dbReference type="InterPro" id="IPR027417">
    <property type="entry name" value="P-loop_NTPase"/>
</dbReference>
<reference evidence="5 6" key="1">
    <citation type="journal article" date="2015" name="Stand. Genomic Sci.">
        <title>Genomic Encyclopedia of Bacterial and Archaeal Type Strains, Phase III: the genomes of soil and plant-associated and newly described type strains.</title>
        <authorList>
            <person name="Whitman W.B."/>
            <person name="Woyke T."/>
            <person name="Klenk H.P."/>
            <person name="Zhou Y."/>
            <person name="Lilburn T.G."/>
            <person name="Beck B.J."/>
            <person name="De Vos P."/>
            <person name="Vandamme P."/>
            <person name="Eisen J.A."/>
            <person name="Garrity G."/>
            <person name="Hugenholtz P."/>
            <person name="Kyrpides N.C."/>
        </authorList>
    </citation>
    <scope>NUCLEOTIDE SEQUENCE [LARGE SCALE GENOMIC DNA]</scope>
    <source>
        <strain evidence="5 6">VKM Ac-2538</strain>
    </source>
</reference>
<evidence type="ECO:0000313" key="5">
    <source>
        <dbReference type="EMBL" id="TCO32390.1"/>
    </source>
</evidence>
<dbReference type="InterPro" id="IPR011990">
    <property type="entry name" value="TPR-like_helical_dom_sf"/>
</dbReference>
<dbReference type="InterPro" id="IPR000792">
    <property type="entry name" value="Tscrpt_reg_LuxR_C"/>
</dbReference>
<protein>
    <submittedName>
        <fullName evidence="5">LuxR family maltose regulon positive regulatory protein</fullName>
    </submittedName>
</protein>